<dbReference type="EnsemblPlants" id="AET3Gv20880200.15">
    <property type="protein sequence ID" value="AET3Gv20880200.15"/>
    <property type="gene ID" value="AET3Gv20880200"/>
</dbReference>
<evidence type="ECO:0000313" key="3">
    <source>
        <dbReference type="Proteomes" id="UP000015105"/>
    </source>
</evidence>
<reference evidence="2" key="3">
    <citation type="journal article" date="2017" name="Nature">
        <title>Genome sequence of the progenitor of the wheat D genome Aegilops tauschii.</title>
        <authorList>
            <person name="Luo M.C."/>
            <person name="Gu Y.Q."/>
            <person name="Puiu D."/>
            <person name="Wang H."/>
            <person name="Twardziok S.O."/>
            <person name="Deal K.R."/>
            <person name="Huo N."/>
            <person name="Zhu T."/>
            <person name="Wang L."/>
            <person name="Wang Y."/>
            <person name="McGuire P.E."/>
            <person name="Liu S."/>
            <person name="Long H."/>
            <person name="Ramasamy R.K."/>
            <person name="Rodriguez J.C."/>
            <person name="Van S.L."/>
            <person name="Yuan L."/>
            <person name="Wang Z."/>
            <person name="Xia Z."/>
            <person name="Xiao L."/>
            <person name="Anderson O.D."/>
            <person name="Ouyang S."/>
            <person name="Liang Y."/>
            <person name="Zimin A.V."/>
            <person name="Pertea G."/>
            <person name="Qi P."/>
            <person name="Bennetzen J.L."/>
            <person name="Dai X."/>
            <person name="Dawson M.W."/>
            <person name="Muller H.G."/>
            <person name="Kugler K."/>
            <person name="Rivarola-Duarte L."/>
            <person name="Spannagl M."/>
            <person name="Mayer K.F.X."/>
            <person name="Lu F.H."/>
            <person name="Bevan M.W."/>
            <person name="Leroy P."/>
            <person name="Li P."/>
            <person name="You F.M."/>
            <person name="Sun Q."/>
            <person name="Liu Z."/>
            <person name="Lyons E."/>
            <person name="Wicker T."/>
            <person name="Salzberg S.L."/>
            <person name="Devos K.M."/>
            <person name="Dvorak J."/>
        </authorList>
    </citation>
    <scope>NUCLEOTIDE SEQUENCE [LARGE SCALE GENOMIC DNA]</scope>
    <source>
        <strain evidence="2">cv. AL8/78</strain>
    </source>
</reference>
<dbReference type="Proteomes" id="UP000015105">
    <property type="component" value="Chromosome 3D"/>
</dbReference>
<reference evidence="3" key="2">
    <citation type="journal article" date="2017" name="Nat. Plants">
        <title>The Aegilops tauschii genome reveals multiple impacts of transposons.</title>
        <authorList>
            <person name="Zhao G."/>
            <person name="Zou C."/>
            <person name="Li K."/>
            <person name="Wang K."/>
            <person name="Li T."/>
            <person name="Gao L."/>
            <person name="Zhang X."/>
            <person name="Wang H."/>
            <person name="Yang Z."/>
            <person name="Liu X."/>
            <person name="Jiang W."/>
            <person name="Mao L."/>
            <person name="Kong X."/>
            <person name="Jiao Y."/>
            <person name="Jia J."/>
        </authorList>
    </citation>
    <scope>NUCLEOTIDE SEQUENCE [LARGE SCALE GENOMIC DNA]</scope>
    <source>
        <strain evidence="3">cv. AL8/78</strain>
    </source>
</reference>
<proteinExistence type="predicted"/>
<reference evidence="2" key="4">
    <citation type="submission" date="2019-03" db="UniProtKB">
        <authorList>
            <consortium name="EnsemblPlants"/>
        </authorList>
    </citation>
    <scope>IDENTIFICATION</scope>
</reference>
<feature type="compositionally biased region" description="Polar residues" evidence="1">
    <location>
        <begin position="1"/>
        <end position="12"/>
    </location>
</feature>
<keyword evidence="3" id="KW-1185">Reference proteome</keyword>
<sequence>MCTQSAPNSFGEANTRRHEMTSSARVLDRGFGFVSCRRPTTHGF</sequence>
<reference evidence="2" key="5">
    <citation type="journal article" date="2021" name="G3 (Bethesda)">
        <title>Aegilops tauschii genome assembly Aet v5.0 features greater sequence contiguity and improved annotation.</title>
        <authorList>
            <person name="Wang L."/>
            <person name="Zhu T."/>
            <person name="Rodriguez J.C."/>
            <person name="Deal K.R."/>
            <person name="Dubcovsky J."/>
            <person name="McGuire P.E."/>
            <person name="Lux T."/>
            <person name="Spannagl M."/>
            <person name="Mayer K.F.X."/>
            <person name="Baldrich P."/>
            <person name="Meyers B.C."/>
            <person name="Huo N."/>
            <person name="Gu Y.Q."/>
            <person name="Zhou H."/>
            <person name="Devos K.M."/>
            <person name="Bennetzen J.L."/>
            <person name="Unver T."/>
            <person name="Budak H."/>
            <person name="Gulick P.J."/>
            <person name="Galiba G."/>
            <person name="Kalapos B."/>
            <person name="Nelson D.R."/>
            <person name="Li P."/>
            <person name="You F.M."/>
            <person name="Luo M.C."/>
            <person name="Dvorak J."/>
        </authorList>
    </citation>
    <scope>NUCLEOTIDE SEQUENCE [LARGE SCALE GENOMIC DNA]</scope>
    <source>
        <strain evidence="2">cv. AL8/78</strain>
    </source>
</reference>
<accession>A0A453G4R3</accession>
<feature type="region of interest" description="Disordered" evidence="1">
    <location>
        <begin position="1"/>
        <end position="22"/>
    </location>
</feature>
<evidence type="ECO:0000256" key="1">
    <source>
        <dbReference type="SAM" id="MobiDB-lite"/>
    </source>
</evidence>
<organism evidence="2 3">
    <name type="scientific">Aegilops tauschii subsp. strangulata</name>
    <name type="common">Goatgrass</name>
    <dbReference type="NCBI Taxonomy" id="200361"/>
    <lineage>
        <taxon>Eukaryota</taxon>
        <taxon>Viridiplantae</taxon>
        <taxon>Streptophyta</taxon>
        <taxon>Embryophyta</taxon>
        <taxon>Tracheophyta</taxon>
        <taxon>Spermatophyta</taxon>
        <taxon>Magnoliopsida</taxon>
        <taxon>Liliopsida</taxon>
        <taxon>Poales</taxon>
        <taxon>Poaceae</taxon>
        <taxon>BOP clade</taxon>
        <taxon>Pooideae</taxon>
        <taxon>Triticodae</taxon>
        <taxon>Triticeae</taxon>
        <taxon>Triticinae</taxon>
        <taxon>Aegilops</taxon>
    </lineage>
</organism>
<evidence type="ECO:0000313" key="2">
    <source>
        <dbReference type="EnsemblPlants" id="AET3Gv20880200.15"/>
    </source>
</evidence>
<dbReference type="AlphaFoldDB" id="A0A453G4R3"/>
<name>A0A453G4R3_AEGTS</name>
<protein>
    <submittedName>
        <fullName evidence="2">Uncharacterized protein</fullName>
    </submittedName>
</protein>
<dbReference type="Gramene" id="AET3Gv20880200.15">
    <property type="protein sequence ID" value="AET3Gv20880200.15"/>
    <property type="gene ID" value="AET3Gv20880200"/>
</dbReference>
<reference evidence="3" key="1">
    <citation type="journal article" date="2014" name="Science">
        <title>Ancient hybridizations among the ancestral genomes of bread wheat.</title>
        <authorList>
            <consortium name="International Wheat Genome Sequencing Consortium,"/>
            <person name="Marcussen T."/>
            <person name="Sandve S.R."/>
            <person name="Heier L."/>
            <person name="Spannagl M."/>
            <person name="Pfeifer M."/>
            <person name="Jakobsen K.S."/>
            <person name="Wulff B.B."/>
            <person name="Steuernagel B."/>
            <person name="Mayer K.F."/>
            <person name="Olsen O.A."/>
        </authorList>
    </citation>
    <scope>NUCLEOTIDE SEQUENCE [LARGE SCALE GENOMIC DNA]</scope>
    <source>
        <strain evidence="3">cv. AL8/78</strain>
    </source>
</reference>